<proteinExistence type="predicted"/>
<sequence>MPYSDADSDDEICFTPSAATTGASVPESALALSSYATSTRKAPDPVPPHKDATFIIRDRRTSFVIAFEGGNLGLYPEENDPTNNRGSSAEKTFQHSRSSHWECVEYAERYFGFRWPIGCRGRLAVMGGQEAP</sequence>
<evidence type="ECO:0000256" key="1">
    <source>
        <dbReference type="SAM" id="MobiDB-lite"/>
    </source>
</evidence>
<organism evidence="2 3">
    <name type="scientific">Aspergillus pseudoustus</name>
    <dbReference type="NCBI Taxonomy" id="1810923"/>
    <lineage>
        <taxon>Eukaryota</taxon>
        <taxon>Fungi</taxon>
        <taxon>Dikarya</taxon>
        <taxon>Ascomycota</taxon>
        <taxon>Pezizomycotina</taxon>
        <taxon>Eurotiomycetes</taxon>
        <taxon>Eurotiomycetidae</taxon>
        <taxon>Eurotiales</taxon>
        <taxon>Aspergillaceae</taxon>
        <taxon>Aspergillus</taxon>
        <taxon>Aspergillus subgen. Nidulantes</taxon>
    </lineage>
</organism>
<feature type="compositionally biased region" description="Polar residues" evidence="1">
    <location>
        <begin position="81"/>
        <end position="91"/>
    </location>
</feature>
<dbReference type="Proteomes" id="UP001610446">
    <property type="component" value="Unassembled WGS sequence"/>
</dbReference>
<gene>
    <name evidence="2" type="ORF">BJY01DRAFT_255890</name>
</gene>
<keyword evidence="3" id="KW-1185">Reference proteome</keyword>
<feature type="region of interest" description="Disordered" evidence="1">
    <location>
        <begin position="75"/>
        <end position="96"/>
    </location>
</feature>
<reference evidence="2 3" key="1">
    <citation type="submission" date="2024-07" db="EMBL/GenBank/DDBJ databases">
        <title>Section-level genome sequencing and comparative genomics of Aspergillus sections Usti and Cavernicolus.</title>
        <authorList>
            <consortium name="Lawrence Berkeley National Laboratory"/>
            <person name="Nybo J.L."/>
            <person name="Vesth T.C."/>
            <person name="Theobald S."/>
            <person name="Frisvad J.C."/>
            <person name="Larsen T.O."/>
            <person name="Kjaerboelling I."/>
            <person name="Rothschild-Mancinelli K."/>
            <person name="Lyhne E.K."/>
            <person name="Kogle M.E."/>
            <person name="Barry K."/>
            <person name="Clum A."/>
            <person name="Na H."/>
            <person name="Ledsgaard L."/>
            <person name="Lin J."/>
            <person name="Lipzen A."/>
            <person name="Kuo A."/>
            <person name="Riley R."/>
            <person name="Mondo S."/>
            <person name="Labutti K."/>
            <person name="Haridas S."/>
            <person name="Pangalinan J."/>
            <person name="Salamov A.A."/>
            <person name="Simmons B.A."/>
            <person name="Magnuson J.K."/>
            <person name="Chen J."/>
            <person name="Drula E."/>
            <person name="Henrissat B."/>
            <person name="Wiebenga A."/>
            <person name="Lubbers R.J."/>
            <person name="Gomes A.C."/>
            <person name="Makela M.R."/>
            <person name="Stajich J."/>
            <person name="Grigoriev I.V."/>
            <person name="Mortensen U.H."/>
            <person name="De Vries R.P."/>
            <person name="Baker S.E."/>
            <person name="Andersen M.R."/>
        </authorList>
    </citation>
    <scope>NUCLEOTIDE SEQUENCE [LARGE SCALE GENOMIC DNA]</scope>
    <source>
        <strain evidence="2 3">CBS 123904</strain>
    </source>
</reference>
<dbReference type="EMBL" id="JBFXLU010000426">
    <property type="protein sequence ID" value="KAL2826755.1"/>
    <property type="molecule type" value="Genomic_DNA"/>
</dbReference>
<comment type="caution">
    <text evidence="2">The sequence shown here is derived from an EMBL/GenBank/DDBJ whole genome shotgun (WGS) entry which is preliminary data.</text>
</comment>
<accession>A0ABR4IG69</accession>
<feature type="compositionally biased region" description="Acidic residues" evidence="1">
    <location>
        <begin position="1"/>
        <end position="12"/>
    </location>
</feature>
<feature type="region of interest" description="Disordered" evidence="1">
    <location>
        <begin position="1"/>
        <end position="24"/>
    </location>
</feature>
<protein>
    <submittedName>
        <fullName evidence="2">Uncharacterized protein</fullName>
    </submittedName>
</protein>
<evidence type="ECO:0000313" key="3">
    <source>
        <dbReference type="Proteomes" id="UP001610446"/>
    </source>
</evidence>
<name>A0ABR4IG69_9EURO</name>
<evidence type="ECO:0000313" key="2">
    <source>
        <dbReference type="EMBL" id="KAL2826755.1"/>
    </source>
</evidence>